<keyword evidence="5" id="KW-1185">Reference proteome</keyword>
<evidence type="ECO:0000256" key="2">
    <source>
        <dbReference type="SAM" id="SignalP"/>
    </source>
</evidence>
<sequence length="190" mass="21377">MFAMKSGLILLCVLLPFVSSKASPKQLKCLVCKSLVEEIDKEVAKANPEHTIEVGSYRLDTNGDKRQRKIQYARSELHLSEVLDSVCDKFEDYVQAAYKTNHQPMIFKIVGDNGQMNPLMSEVDITPDADLNKSLKFYCESLVSEHDEDILRLFAAETDNLDVQLCSEHAKVCEQSLSSTFDTEGGHEEL</sequence>
<name>A0A8S1DXS6_9INSE</name>
<keyword evidence="2" id="KW-0732">Signal</keyword>
<dbReference type="PANTHER" id="PTHR13341">
    <property type="entry name" value="MIR-INTERACTING SAPOSIN-LIKE PROTEIN"/>
    <property type="match status" value="1"/>
</dbReference>
<feature type="signal peptide" evidence="2">
    <location>
        <begin position="1"/>
        <end position="22"/>
    </location>
</feature>
<evidence type="ECO:0000313" key="4">
    <source>
        <dbReference type="EMBL" id="CAB3386781.1"/>
    </source>
</evidence>
<dbReference type="InterPro" id="IPR042415">
    <property type="entry name" value="CNPY"/>
</dbReference>
<evidence type="ECO:0000259" key="3">
    <source>
        <dbReference type="Pfam" id="PF11938"/>
    </source>
</evidence>
<dbReference type="AlphaFoldDB" id="A0A8S1DXS6"/>
<feature type="domain" description="DUF3456" evidence="3">
    <location>
        <begin position="28"/>
        <end position="173"/>
    </location>
</feature>
<gene>
    <name evidence="4" type="ORF">CLODIP_2_CD10436</name>
</gene>
<dbReference type="EMBL" id="CADEPI010000512">
    <property type="protein sequence ID" value="CAB3386781.1"/>
    <property type="molecule type" value="Genomic_DNA"/>
</dbReference>
<accession>A0A8S1DXS6</accession>
<evidence type="ECO:0000256" key="1">
    <source>
        <dbReference type="ARBA" id="ARBA00007285"/>
    </source>
</evidence>
<reference evidence="4 5" key="1">
    <citation type="submission" date="2020-04" db="EMBL/GenBank/DDBJ databases">
        <authorList>
            <person name="Alioto T."/>
            <person name="Alioto T."/>
            <person name="Gomez Garrido J."/>
        </authorList>
    </citation>
    <scope>NUCLEOTIDE SEQUENCE [LARGE SCALE GENOMIC DNA]</scope>
</reference>
<organism evidence="4 5">
    <name type="scientific">Cloeon dipterum</name>
    <dbReference type="NCBI Taxonomy" id="197152"/>
    <lineage>
        <taxon>Eukaryota</taxon>
        <taxon>Metazoa</taxon>
        <taxon>Ecdysozoa</taxon>
        <taxon>Arthropoda</taxon>
        <taxon>Hexapoda</taxon>
        <taxon>Insecta</taxon>
        <taxon>Pterygota</taxon>
        <taxon>Palaeoptera</taxon>
        <taxon>Ephemeroptera</taxon>
        <taxon>Pisciforma</taxon>
        <taxon>Baetidae</taxon>
        <taxon>Cloeon</taxon>
    </lineage>
</organism>
<dbReference type="GO" id="GO:0005783">
    <property type="term" value="C:endoplasmic reticulum"/>
    <property type="evidence" value="ECO:0007669"/>
    <property type="project" value="TreeGrafter"/>
</dbReference>
<dbReference type="Pfam" id="PF11938">
    <property type="entry name" value="DUF3456"/>
    <property type="match status" value="1"/>
</dbReference>
<feature type="chain" id="PRO_5035757563" description="DUF3456 domain-containing protein" evidence="2">
    <location>
        <begin position="23"/>
        <end position="190"/>
    </location>
</feature>
<protein>
    <recommendedName>
        <fullName evidence="3">DUF3456 domain-containing protein</fullName>
    </recommendedName>
</protein>
<evidence type="ECO:0000313" key="5">
    <source>
        <dbReference type="Proteomes" id="UP000494165"/>
    </source>
</evidence>
<proteinExistence type="inferred from homology"/>
<dbReference type="Gene3D" id="1.10.225.10">
    <property type="entry name" value="Saposin-like"/>
    <property type="match status" value="1"/>
</dbReference>
<comment type="caution">
    <text evidence="4">The sequence shown here is derived from an EMBL/GenBank/DDBJ whole genome shotgun (WGS) entry which is preliminary data.</text>
</comment>
<dbReference type="Proteomes" id="UP000494165">
    <property type="component" value="Unassembled WGS sequence"/>
</dbReference>
<dbReference type="OrthoDB" id="192915at2759"/>
<dbReference type="InterPro" id="IPR021852">
    <property type="entry name" value="DUF3456"/>
</dbReference>
<comment type="similarity">
    <text evidence="1">Belongs to the canopy family.</text>
</comment>
<dbReference type="PANTHER" id="PTHR13341:SF2">
    <property type="entry name" value="PROTEIN SEELE"/>
    <property type="match status" value="1"/>
</dbReference>